<name>A0A8E6QE42_SALER</name>
<evidence type="ECO:0000256" key="2">
    <source>
        <dbReference type="ARBA" id="ARBA00022519"/>
    </source>
</evidence>
<keyword evidence="2" id="KW-0997">Cell inner membrane</keyword>
<comment type="subcellular location">
    <subcellularLocation>
        <location evidence="1">Cell inner membrane</location>
        <topology evidence="1">Multi-pass membrane protein</topology>
    </subcellularLocation>
</comment>
<reference evidence="4" key="2">
    <citation type="submission" date="2021-05" db="EMBL/GenBank/DDBJ databases">
        <title>Whole genome PacBio Sequel sequence of Salmonella enterica subsp. enterica.</title>
        <authorList>
            <person name="Hoffmann M."/>
            <person name="Balkey M."/>
            <person name="Luo Y."/>
        </authorList>
    </citation>
    <scope>NUCLEOTIDE SEQUENCE</scope>
    <source>
        <plasmid evidence="4">pCFSAN029891</plasmid>
    </source>
</reference>
<feature type="transmembrane region" description="Helical" evidence="3">
    <location>
        <begin position="20"/>
        <end position="41"/>
    </location>
</feature>
<evidence type="ECO:0000256" key="3">
    <source>
        <dbReference type="SAM" id="Phobius"/>
    </source>
</evidence>
<protein>
    <submittedName>
        <fullName evidence="4">Uncharacterized protein</fullName>
    </submittedName>
</protein>
<dbReference type="SUPFAM" id="SSF103473">
    <property type="entry name" value="MFS general substrate transporter"/>
    <property type="match status" value="1"/>
</dbReference>
<organism evidence="4">
    <name type="scientific">Salmonella enterica</name>
    <name type="common">Salmonella choleraesuis</name>
    <dbReference type="NCBI Taxonomy" id="28901"/>
    <lineage>
        <taxon>Bacteria</taxon>
        <taxon>Pseudomonadati</taxon>
        <taxon>Pseudomonadota</taxon>
        <taxon>Gammaproteobacteria</taxon>
        <taxon>Enterobacterales</taxon>
        <taxon>Enterobacteriaceae</taxon>
        <taxon>Salmonella</taxon>
    </lineage>
</organism>
<dbReference type="EMBL" id="CP074629">
    <property type="protein sequence ID" value="QVR97698.1"/>
    <property type="molecule type" value="Genomic_DNA"/>
</dbReference>
<keyword evidence="2" id="KW-1003">Cell membrane</keyword>
<keyword evidence="3" id="KW-0812">Transmembrane</keyword>
<evidence type="ECO:0000256" key="1">
    <source>
        <dbReference type="ARBA" id="ARBA00004429"/>
    </source>
</evidence>
<gene>
    <name evidence="4" type="ORF">XR86_23955</name>
</gene>
<dbReference type="GO" id="GO:0005886">
    <property type="term" value="C:plasma membrane"/>
    <property type="evidence" value="ECO:0007669"/>
    <property type="project" value="UniProtKB-SubCell"/>
</dbReference>
<dbReference type="AlphaFoldDB" id="A0A8E6QE42"/>
<dbReference type="Gene3D" id="1.20.1250.20">
    <property type="entry name" value="MFS general substrate transporter like domains"/>
    <property type="match status" value="1"/>
</dbReference>
<reference evidence="4" key="1">
    <citation type="submission" date="2018-07" db="EMBL/GenBank/DDBJ databases">
        <authorList>
            <consortium name="GenomeTrakr network: Whole genome sequencing for foodborne pathogen traceback"/>
        </authorList>
    </citation>
    <scope>NUCLEOTIDE SEQUENCE</scope>
    <source>
        <plasmid evidence="4">pCFSAN029891</plasmid>
    </source>
</reference>
<geneLocation type="plasmid" evidence="4">
    <name>pCFSAN029891</name>
</geneLocation>
<accession>A0A8E6QE42</accession>
<dbReference type="InterPro" id="IPR036259">
    <property type="entry name" value="MFS_trans_sf"/>
</dbReference>
<keyword evidence="3" id="KW-0472">Membrane</keyword>
<keyword evidence="3" id="KW-1133">Transmembrane helix</keyword>
<evidence type="ECO:0000313" key="4">
    <source>
        <dbReference type="EMBL" id="QVR97698.1"/>
    </source>
</evidence>
<sequence>MSVLNLGAGLGAFIAPAITALFYSSLGAGGILGIYAGLYILSGVLTPFLKTPEELGQQAELKGKVA</sequence>
<keyword evidence="4" id="KW-0614">Plasmid</keyword>
<proteinExistence type="predicted"/>